<evidence type="ECO:0000313" key="2">
    <source>
        <dbReference type="Proteomes" id="UP000288805"/>
    </source>
</evidence>
<dbReference type="AlphaFoldDB" id="A0A438KF16"/>
<sequence>MLPHSQHSRTHQYFPQHFREFPSGESYNHFAGYVSLRNLYKTLIHECDPAWFGTSQHCFPHNDCPTTKFLFSSENCPPSGNKCLQMEVYPASNLCAVYPLYDGNQLQCEESQCGFGVQSHPKSNPMEPAGMGTIQNLFSYAIDPTKKPSQTDFGHVTENSPKIDCDLSLRLGPLSIPCVSVENSWPQEFEDVGSSCSREGSKFSDLSPRVDKQFPFFPRGNTDDPLDSCLSKRSSEGENLNMEATMRKRKAVISYPLEDRQFCCQPKLPYNYLPGRMRNAEVNECSNDNSGGSSSSSCVGQTPRWKQCCLNLKGKCMPRMVCLDNLQSHRSSFKYGLGYSLQNGNMGSGWRRFKGLNQVSFGLRRIVKSKAMKGAESIKKEILWLGKRWFLVEKAANMLLATARQSNMLLLTPHLFHFHFNKGSLKEKHMSSDKGNPLYLPPMFILAGEALFLCLAHKQKRMQILKVFL</sequence>
<comment type="caution">
    <text evidence="1">The sequence shown here is derived from an EMBL/GenBank/DDBJ whole genome shotgun (WGS) entry which is preliminary data.</text>
</comment>
<accession>A0A438KF16</accession>
<dbReference type="Proteomes" id="UP000288805">
    <property type="component" value="Unassembled WGS sequence"/>
</dbReference>
<reference evidence="1 2" key="1">
    <citation type="journal article" date="2018" name="PLoS Genet.">
        <title>Population sequencing reveals clonal diversity and ancestral inbreeding in the grapevine cultivar Chardonnay.</title>
        <authorList>
            <person name="Roach M.J."/>
            <person name="Johnson D.L."/>
            <person name="Bohlmann J."/>
            <person name="van Vuuren H.J."/>
            <person name="Jones S.J."/>
            <person name="Pretorius I.S."/>
            <person name="Schmidt S.A."/>
            <person name="Borneman A.R."/>
        </authorList>
    </citation>
    <scope>NUCLEOTIDE SEQUENCE [LARGE SCALE GENOMIC DNA]</scope>
    <source>
        <strain evidence="2">cv. Chardonnay</strain>
        <tissue evidence="1">Leaf</tissue>
    </source>
</reference>
<name>A0A438KF16_VITVI</name>
<protein>
    <submittedName>
        <fullName evidence="1">Uncharacterized protein</fullName>
    </submittedName>
</protein>
<dbReference type="EMBL" id="QGNW01000008">
    <property type="protein sequence ID" value="RVX19791.1"/>
    <property type="molecule type" value="Genomic_DNA"/>
</dbReference>
<organism evidence="1 2">
    <name type="scientific">Vitis vinifera</name>
    <name type="common">Grape</name>
    <dbReference type="NCBI Taxonomy" id="29760"/>
    <lineage>
        <taxon>Eukaryota</taxon>
        <taxon>Viridiplantae</taxon>
        <taxon>Streptophyta</taxon>
        <taxon>Embryophyta</taxon>
        <taxon>Tracheophyta</taxon>
        <taxon>Spermatophyta</taxon>
        <taxon>Magnoliopsida</taxon>
        <taxon>eudicotyledons</taxon>
        <taxon>Gunneridae</taxon>
        <taxon>Pentapetalae</taxon>
        <taxon>rosids</taxon>
        <taxon>Vitales</taxon>
        <taxon>Vitaceae</taxon>
        <taxon>Viteae</taxon>
        <taxon>Vitis</taxon>
    </lineage>
</organism>
<dbReference type="PANTHER" id="PTHR35300:SF5">
    <property type="entry name" value="HISTONE ACETYLTRANSFERASE"/>
    <property type="match status" value="1"/>
</dbReference>
<evidence type="ECO:0000313" key="1">
    <source>
        <dbReference type="EMBL" id="RVX19791.1"/>
    </source>
</evidence>
<gene>
    <name evidence="1" type="ORF">CK203_005204</name>
</gene>
<proteinExistence type="predicted"/>
<dbReference type="PANTHER" id="PTHR35300">
    <property type="entry name" value="COACTIVATOR CBP, KIX DOMAIN-CONTAINING PROTEIN-RELATED"/>
    <property type="match status" value="1"/>
</dbReference>